<dbReference type="Proteomes" id="UP000324222">
    <property type="component" value="Unassembled WGS sequence"/>
</dbReference>
<evidence type="ECO:0000256" key="1">
    <source>
        <dbReference type="SAM" id="MobiDB-lite"/>
    </source>
</evidence>
<name>A0A5B7EPW9_PORTR</name>
<dbReference type="EMBL" id="VSRR010003450">
    <property type="protein sequence ID" value="MPC36202.1"/>
    <property type="molecule type" value="Genomic_DNA"/>
</dbReference>
<dbReference type="OrthoDB" id="434647at2759"/>
<evidence type="ECO:0000313" key="4">
    <source>
        <dbReference type="Proteomes" id="UP000324222"/>
    </source>
</evidence>
<feature type="compositionally biased region" description="Basic and acidic residues" evidence="1">
    <location>
        <begin position="110"/>
        <end position="119"/>
    </location>
</feature>
<keyword evidence="4" id="KW-1185">Reference proteome</keyword>
<reference evidence="3 4" key="1">
    <citation type="submission" date="2019-05" db="EMBL/GenBank/DDBJ databases">
        <title>Another draft genome of Portunus trituberculatus and its Hox gene families provides insights of decapod evolution.</title>
        <authorList>
            <person name="Jeong J.-H."/>
            <person name="Song I."/>
            <person name="Kim S."/>
            <person name="Choi T."/>
            <person name="Kim D."/>
            <person name="Ryu S."/>
            <person name="Kim W."/>
        </authorList>
    </citation>
    <scope>NUCLEOTIDE SEQUENCE [LARGE SCALE GENOMIC DNA]</scope>
    <source>
        <tissue evidence="3">Muscle</tissue>
    </source>
</reference>
<dbReference type="InterPro" id="IPR036236">
    <property type="entry name" value="Znf_C2H2_sf"/>
</dbReference>
<comment type="caution">
    <text evidence="3">The sequence shown here is derived from an EMBL/GenBank/DDBJ whole genome shotgun (WGS) entry which is preliminary data.</text>
</comment>
<protein>
    <recommendedName>
        <fullName evidence="2">C2H2-type domain-containing protein</fullName>
    </recommendedName>
</protein>
<gene>
    <name evidence="3" type="ORF">E2C01_029650</name>
</gene>
<proteinExistence type="predicted"/>
<dbReference type="Gene3D" id="3.30.160.60">
    <property type="entry name" value="Classic Zinc Finger"/>
    <property type="match status" value="1"/>
</dbReference>
<organism evidence="3 4">
    <name type="scientific">Portunus trituberculatus</name>
    <name type="common">Swimming crab</name>
    <name type="synonym">Neptunus trituberculatus</name>
    <dbReference type="NCBI Taxonomy" id="210409"/>
    <lineage>
        <taxon>Eukaryota</taxon>
        <taxon>Metazoa</taxon>
        <taxon>Ecdysozoa</taxon>
        <taxon>Arthropoda</taxon>
        <taxon>Crustacea</taxon>
        <taxon>Multicrustacea</taxon>
        <taxon>Malacostraca</taxon>
        <taxon>Eumalacostraca</taxon>
        <taxon>Eucarida</taxon>
        <taxon>Decapoda</taxon>
        <taxon>Pleocyemata</taxon>
        <taxon>Brachyura</taxon>
        <taxon>Eubrachyura</taxon>
        <taxon>Portunoidea</taxon>
        <taxon>Portunidae</taxon>
        <taxon>Portuninae</taxon>
        <taxon>Portunus</taxon>
    </lineage>
</organism>
<dbReference type="InterPro" id="IPR013087">
    <property type="entry name" value="Znf_C2H2_type"/>
</dbReference>
<feature type="region of interest" description="Disordered" evidence="1">
    <location>
        <begin position="102"/>
        <end position="162"/>
    </location>
</feature>
<dbReference type="Pfam" id="PF12874">
    <property type="entry name" value="zf-met"/>
    <property type="match status" value="1"/>
</dbReference>
<dbReference type="SUPFAM" id="SSF57667">
    <property type="entry name" value="beta-beta-alpha zinc fingers"/>
    <property type="match status" value="1"/>
</dbReference>
<sequence>MYVPTLTTPIPTMAKCSLTSADVTAVQGDVLPQAIKEGTVKASEHTANHLKCTVCDVPCTGEDSMREHLQGKSHLKMMKVFQQTSKQLLRSSSVSSTMHITAVQHSPSTPEHDKAHTDRGISPAHFSPVSPASDSPHCNTPPTDTVESLMNTPVSPVSTSYM</sequence>
<evidence type="ECO:0000313" key="3">
    <source>
        <dbReference type="EMBL" id="MPC36202.1"/>
    </source>
</evidence>
<dbReference type="AlphaFoldDB" id="A0A5B7EPW9"/>
<evidence type="ECO:0000259" key="2">
    <source>
        <dbReference type="Pfam" id="PF12874"/>
    </source>
</evidence>
<feature type="domain" description="C2H2-type" evidence="2">
    <location>
        <begin position="52"/>
        <end position="74"/>
    </location>
</feature>
<feature type="compositionally biased region" description="Polar residues" evidence="1">
    <location>
        <begin position="130"/>
        <end position="162"/>
    </location>
</feature>
<accession>A0A5B7EPW9</accession>